<dbReference type="CDD" id="cd00018">
    <property type="entry name" value="AP2"/>
    <property type="match status" value="1"/>
</dbReference>
<evidence type="ECO:0000313" key="9">
    <source>
        <dbReference type="EnsemblPlants" id="PAC:32972070.CDS.1"/>
    </source>
</evidence>
<organism evidence="8">
    <name type="scientific">Physcomitrium patens</name>
    <name type="common">Spreading-leaved earth moss</name>
    <name type="synonym">Physcomitrella patens</name>
    <dbReference type="NCBI Taxonomy" id="3218"/>
    <lineage>
        <taxon>Eukaryota</taxon>
        <taxon>Viridiplantae</taxon>
        <taxon>Streptophyta</taxon>
        <taxon>Embryophyta</taxon>
        <taxon>Bryophyta</taxon>
        <taxon>Bryophytina</taxon>
        <taxon>Bryopsida</taxon>
        <taxon>Funariidae</taxon>
        <taxon>Funariales</taxon>
        <taxon>Funariaceae</taxon>
        <taxon>Physcomitrium</taxon>
    </lineage>
</organism>
<accession>A9RQ18</accession>
<proteinExistence type="predicted"/>
<comment type="subcellular location">
    <subcellularLocation>
        <location evidence="1">Nucleus</location>
    </subcellularLocation>
</comment>
<keyword evidence="2" id="KW-0805">Transcription regulation</keyword>
<dbReference type="HOGENOM" id="CLU_515271_0_0_1"/>
<feature type="region of interest" description="Disordered" evidence="6">
    <location>
        <begin position="1"/>
        <end position="46"/>
    </location>
</feature>
<evidence type="ECO:0000256" key="6">
    <source>
        <dbReference type="SAM" id="MobiDB-lite"/>
    </source>
</evidence>
<evidence type="ECO:0000313" key="10">
    <source>
        <dbReference type="Proteomes" id="UP000006727"/>
    </source>
</evidence>
<dbReference type="RefSeq" id="XP_024391827.1">
    <property type="nucleotide sequence ID" value="XM_024536059.2"/>
</dbReference>
<dbReference type="GO" id="GO:0003677">
    <property type="term" value="F:DNA binding"/>
    <property type="evidence" value="ECO:0007669"/>
    <property type="project" value="UniProtKB-KW"/>
</dbReference>
<keyword evidence="10" id="KW-1185">Reference proteome</keyword>
<reference evidence="8 10" key="2">
    <citation type="journal article" date="2018" name="Plant J.">
        <title>The Physcomitrella patens chromosome-scale assembly reveals moss genome structure and evolution.</title>
        <authorList>
            <person name="Lang D."/>
            <person name="Ullrich K.K."/>
            <person name="Murat F."/>
            <person name="Fuchs J."/>
            <person name="Jenkins J."/>
            <person name="Haas F.B."/>
            <person name="Piednoel M."/>
            <person name="Gundlach H."/>
            <person name="Van Bel M."/>
            <person name="Meyberg R."/>
            <person name="Vives C."/>
            <person name="Morata J."/>
            <person name="Symeonidi A."/>
            <person name="Hiss M."/>
            <person name="Muchero W."/>
            <person name="Kamisugi Y."/>
            <person name="Saleh O."/>
            <person name="Blanc G."/>
            <person name="Decker E.L."/>
            <person name="van Gessel N."/>
            <person name="Grimwood J."/>
            <person name="Hayes R.D."/>
            <person name="Graham S.W."/>
            <person name="Gunter L.E."/>
            <person name="McDaniel S.F."/>
            <person name="Hoernstein S.N.W."/>
            <person name="Larsson A."/>
            <person name="Li F.W."/>
            <person name="Perroud P.F."/>
            <person name="Phillips J."/>
            <person name="Ranjan P."/>
            <person name="Rokshar D.S."/>
            <person name="Rothfels C.J."/>
            <person name="Schneider L."/>
            <person name="Shu S."/>
            <person name="Stevenson D.W."/>
            <person name="Thummler F."/>
            <person name="Tillich M."/>
            <person name="Villarreal Aguilar J.C."/>
            <person name="Widiez T."/>
            <person name="Wong G.K."/>
            <person name="Wymore A."/>
            <person name="Zhang Y."/>
            <person name="Zimmer A.D."/>
            <person name="Quatrano R.S."/>
            <person name="Mayer K.F.X."/>
            <person name="Goodstein D."/>
            <person name="Casacuberta J.M."/>
            <person name="Vandepoele K."/>
            <person name="Reski R."/>
            <person name="Cuming A.C."/>
            <person name="Tuskan G.A."/>
            <person name="Maumus F."/>
            <person name="Salse J."/>
            <person name="Schmutz J."/>
            <person name="Rensing S.A."/>
        </authorList>
    </citation>
    <scope>NUCLEOTIDE SEQUENCE [LARGE SCALE GENOMIC DNA]</scope>
    <source>
        <strain evidence="9 10">cv. Gransden 2004</strain>
    </source>
</reference>
<evidence type="ECO:0000256" key="2">
    <source>
        <dbReference type="ARBA" id="ARBA00023015"/>
    </source>
</evidence>
<keyword evidence="3" id="KW-0238">DNA-binding</keyword>
<dbReference type="AlphaFoldDB" id="A9RQ18"/>
<reference evidence="9" key="3">
    <citation type="submission" date="2020-12" db="UniProtKB">
        <authorList>
            <consortium name="EnsemblPlants"/>
        </authorList>
    </citation>
    <scope>IDENTIFICATION</scope>
</reference>
<dbReference type="PaxDb" id="3218-PP1S21_239V6.1"/>
<dbReference type="SMART" id="SM00380">
    <property type="entry name" value="AP2"/>
    <property type="match status" value="1"/>
</dbReference>
<feature type="compositionally biased region" description="Polar residues" evidence="6">
    <location>
        <begin position="176"/>
        <end position="198"/>
    </location>
</feature>
<sequence>MPGSDIYASSSSPLKRKSLKMVPGQSLKREYSSSSSDDEGFNRNIKTKQCPKRVRVICTDPDATDSSSDEEDNFRSLRNSQRRLVQEIHMSNEFGAADELSSDSELDEPEVPSYHSVFIAKAMQCSVSYASPVDSESMLASSSFYDKPWQSKKKAPKATEKVTKLATAVERPVTAVNTPKSSVAPSQATRSVSMSTSKPRVGSKPQAKASSFSAITDGKPHKYRGVRQRPWGKWAAEIRDPSKGVRLWLGTYDTAEQAAQAYDRAAREIRGPQAHTNFSSDAEVEQYTSTTSGSNVSQKKSAKKEEPLKESAVVREPATKRQASTKNSVSKPMCSVQVERIIAGDVEEQCVSRGEDEDMEMFGSCDTIEEDIMSEDILFDNLNEDCGYLMCSPSSLSLDESEGSPCSSLTACEPSSSDVDASVKSEADSFSTPEYMTPKQVAAVTESFFASSSENSSDSESDLSDSLNETNCHKEVESCCDLGEVFLSDDFLFDFPAGDVTNTEGLDFAAGLEFLEGDIGDLAFGSDQNESLEWLNAADILVT</sequence>
<dbReference type="OrthoDB" id="1939253at2759"/>
<dbReference type="Gene3D" id="3.30.730.10">
    <property type="entry name" value="AP2/ERF domain"/>
    <property type="match status" value="1"/>
</dbReference>
<name>A9RQ18_PHYPA</name>
<feature type="region of interest" description="Disordered" evidence="6">
    <location>
        <begin position="176"/>
        <end position="227"/>
    </location>
</feature>
<dbReference type="PRINTS" id="PR00367">
    <property type="entry name" value="ETHRSPELEMNT"/>
</dbReference>
<dbReference type="EnsemblPlants" id="Pp3c1_27630V3.1">
    <property type="protein sequence ID" value="PAC:32972070.CDS.1"/>
    <property type="gene ID" value="Pp3c1_27630"/>
</dbReference>
<dbReference type="EnsemblPlants" id="Pp3c1_27630V3.2">
    <property type="protein sequence ID" value="PAC:32972071.CDS.1"/>
    <property type="gene ID" value="Pp3c1_27630"/>
</dbReference>
<dbReference type="Gramene" id="Pp3c1_27630V3.2">
    <property type="protein sequence ID" value="PAC:32972071.CDS.1"/>
    <property type="gene ID" value="Pp3c1_27630"/>
</dbReference>
<dbReference type="InterPro" id="IPR016177">
    <property type="entry name" value="DNA-bd_dom_sf"/>
</dbReference>
<evidence type="ECO:0000313" key="8">
    <source>
        <dbReference type="EMBL" id="PNR62833.1"/>
    </source>
</evidence>
<dbReference type="InterPro" id="IPR036955">
    <property type="entry name" value="AP2/ERF_dom_sf"/>
</dbReference>
<dbReference type="GO" id="GO:0003700">
    <property type="term" value="F:DNA-binding transcription factor activity"/>
    <property type="evidence" value="ECO:0007669"/>
    <property type="project" value="InterPro"/>
</dbReference>
<evidence type="ECO:0000256" key="4">
    <source>
        <dbReference type="ARBA" id="ARBA00023163"/>
    </source>
</evidence>
<feature type="domain" description="AP2/ERF" evidence="7">
    <location>
        <begin position="222"/>
        <end position="279"/>
    </location>
</feature>
<feature type="region of interest" description="Disordered" evidence="6">
    <location>
        <begin position="273"/>
        <end position="330"/>
    </location>
</feature>
<dbReference type="InterPro" id="IPR001471">
    <property type="entry name" value="AP2/ERF_dom"/>
</dbReference>
<feature type="compositionally biased region" description="Polar residues" evidence="6">
    <location>
        <begin position="321"/>
        <end position="330"/>
    </location>
</feature>
<evidence type="ECO:0000259" key="7">
    <source>
        <dbReference type="PROSITE" id="PS51032"/>
    </source>
</evidence>
<protein>
    <recommendedName>
        <fullName evidence="7">AP2/ERF domain-containing protein</fullName>
    </recommendedName>
</protein>
<dbReference type="PROSITE" id="PS51032">
    <property type="entry name" value="AP2_ERF"/>
    <property type="match status" value="1"/>
</dbReference>
<keyword evidence="5" id="KW-0539">Nucleus</keyword>
<dbReference type="eggNOG" id="ENOG502R7AV">
    <property type="taxonomic scope" value="Eukaryota"/>
</dbReference>
<dbReference type="GO" id="GO:0005634">
    <property type="term" value="C:nucleus"/>
    <property type="evidence" value="ECO:0007669"/>
    <property type="project" value="UniProtKB-SubCell"/>
</dbReference>
<dbReference type="PANTHER" id="PTHR31194:SF140">
    <property type="entry name" value="ETHYLENE-RESPONSIVE TRANSCRIPTION FACTOR CRF2"/>
    <property type="match status" value="1"/>
</dbReference>
<gene>
    <name evidence="9" type="primary">LOC112288075</name>
    <name evidence="8" type="ORF">PHYPA_001257</name>
</gene>
<keyword evidence="4" id="KW-0804">Transcription</keyword>
<dbReference type="PANTHER" id="PTHR31194">
    <property type="entry name" value="SHN SHINE , DNA BINDING / TRANSCRIPTION FACTOR"/>
    <property type="match status" value="1"/>
</dbReference>
<evidence type="ECO:0000256" key="1">
    <source>
        <dbReference type="ARBA" id="ARBA00004123"/>
    </source>
</evidence>
<dbReference type="KEGG" id="ppp:112288075"/>
<dbReference type="Pfam" id="PF00847">
    <property type="entry name" value="AP2"/>
    <property type="match status" value="1"/>
</dbReference>
<dbReference type="SMR" id="A9RQ18"/>
<dbReference type="FunFam" id="3.30.730.10:FF:000001">
    <property type="entry name" value="Ethylene-responsive transcription factor 2"/>
    <property type="match status" value="1"/>
</dbReference>
<evidence type="ECO:0000256" key="5">
    <source>
        <dbReference type="ARBA" id="ARBA00023242"/>
    </source>
</evidence>
<feature type="region of interest" description="Disordered" evidence="6">
    <location>
        <begin position="58"/>
        <end position="78"/>
    </location>
</feature>
<dbReference type="SUPFAM" id="SSF54171">
    <property type="entry name" value="DNA-binding domain"/>
    <property type="match status" value="1"/>
</dbReference>
<dbReference type="EMBL" id="ABEU02000001">
    <property type="protein sequence ID" value="PNR62833.1"/>
    <property type="molecule type" value="Genomic_DNA"/>
</dbReference>
<dbReference type="Proteomes" id="UP000006727">
    <property type="component" value="Chromosome 1"/>
</dbReference>
<evidence type="ECO:0000256" key="3">
    <source>
        <dbReference type="ARBA" id="ARBA00023125"/>
    </source>
</evidence>
<dbReference type="Gramene" id="Pp3c1_27630V3.1">
    <property type="protein sequence ID" value="PAC:32972070.CDS.1"/>
    <property type="gene ID" value="Pp3c1_27630"/>
</dbReference>
<dbReference type="InterPro" id="IPR050913">
    <property type="entry name" value="AP2/ERF_ERF"/>
</dbReference>
<feature type="compositionally biased region" description="Basic and acidic residues" evidence="6">
    <location>
        <begin position="303"/>
        <end position="319"/>
    </location>
</feature>
<reference evidence="8 10" key="1">
    <citation type="journal article" date="2008" name="Science">
        <title>The Physcomitrella genome reveals evolutionary insights into the conquest of land by plants.</title>
        <authorList>
            <person name="Rensing S."/>
            <person name="Lang D."/>
            <person name="Zimmer A."/>
            <person name="Terry A."/>
            <person name="Salamov A."/>
            <person name="Shapiro H."/>
            <person name="Nishiyama T."/>
            <person name="Perroud P.-F."/>
            <person name="Lindquist E."/>
            <person name="Kamisugi Y."/>
            <person name="Tanahashi T."/>
            <person name="Sakakibara K."/>
            <person name="Fujita T."/>
            <person name="Oishi K."/>
            <person name="Shin-I T."/>
            <person name="Kuroki Y."/>
            <person name="Toyoda A."/>
            <person name="Suzuki Y."/>
            <person name="Hashimoto A."/>
            <person name="Yamaguchi K."/>
            <person name="Sugano A."/>
            <person name="Kohara Y."/>
            <person name="Fujiyama A."/>
            <person name="Anterola A."/>
            <person name="Aoki S."/>
            <person name="Ashton N."/>
            <person name="Barbazuk W.B."/>
            <person name="Barker E."/>
            <person name="Bennetzen J."/>
            <person name="Bezanilla M."/>
            <person name="Blankenship R."/>
            <person name="Cho S.H."/>
            <person name="Dutcher S."/>
            <person name="Estelle M."/>
            <person name="Fawcett J.A."/>
            <person name="Gundlach H."/>
            <person name="Hanada K."/>
            <person name="Heyl A."/>
            <person name="Hicks K.A."/>
            <person name="Hugh J."/>
            <person name="Lohr M."/>
            <person name="Mayer K."/>
            <person name="Melkozernov A."/>
            <person name="Murata T."/>
            <person name="Nelson D."/>
            <person name="Pils B."/>
            <person name="Prigge M."/>
            <person name="Reiss B."/>
            <person name="Renner T."/>
            <person name="Rombauts S."/>
            <person name="Rushton P."/>
            <person name="Sanderfoot A."/>
            <person name="Schween G."/>
            <person name="Shiu S.-H."/>
            <person name="Stueber K."/>
            <person name="Theodoulou F.L."/>
            <person name="Tu H."/>
            <person name="Van de Peer Y."/>
            <person name="Verrier P.J."/>
            <person name="Waters E."/>
            <person name="Wood A."/>
            <person name="Yang L."/>
            <person name="Cove D."/>
            <person name="Cuming A."/>
            <person name="Hasebe M."/>
            <person name="Lucas S."/>
            <person name="Mishler D.B."/>
            <person name="Reski R."/>
            <person name="Grigoriev I."/>
            <person name="Quatrano R.S."/>
            <person name="Boore J.L."/>
        </authorList>
    </citation>
    <scope>NUCLEOTIDE SEQUENCE [LARGE SCALE GENOMIC DNA]</scope>
    <source>
        <strain evidence="9 10">cv. Gransden 2004</strain>
    </source>
</reference>
<dbReference type="GeneID" id="112288075"/>
<feature type="compositionally biased region" description="Polar residues" evidence="6">
    <location>
        <begin position="274"/>
        <end position="299"/>
    </location>
</feature>